<comment type="caution">
    <text evidence="5">The sequence shown here is derived from an EMBL/GenBank/DDBJ whole genome shotgun (WGS) entry which is preliminary data.</text>
</comment>
<evidence type="ECO:0000256" key="4">
    <source>
        <dbReference type="ARBA" id="ARBA00022840"/>
    </source>
</evidence>
<dbReference type="GO" id="GO:0052381">
    <property type="term" value="F:tRNA dimethylallyltransferase activity"/>
    <property type="evidence" value="ECO:0007669"/>
    <property type="project" value="TreeGrafter"/>
</dbReference>
<dbReference type="InterPro" id="IPR039657">
    <property type="entry name" value="Dimethylallyltransferase"/>
</dbReference>
<keyword evidence="4" id="KW-0067">ATP-binding</keyword>
<dbReference type="PANTHER" id="PTHR11088">
    <property type="entry name" value="TRNA DIMETHYLALLYLTRANSFERASE"/>
    <property type="match status" value="1"/>
</dbReference>
<gene>
    <name evidence="5" type="ORF">S03H2_07255</name>
</gene>
<keyword evidence="2" id="KW-0808">Transferase</keyword>
<name>X1DR02_9ZZZZ</name>
<evidence type="ECO:0000313" key="5">
    <source>
        <dbReference type="EMBL" id="GAH22592.1"/>
    </source>
</evidence>
<dbReference type="Gene3D" id="3.40.50.300">
    <property type="entry name" value="P-loop containing nucleotide triphosphate hydrolases"/>
    <property type="match status" value="1"/>
</dbReference>
<proteinExistence type="inferred from homology"/>
<reference evidence="5" key="1">
    <citation type="journal article" date="2014" name="Front. Microbiol.">
        <title>High frequency of phylogenetically diverse reductive dehalogenase-homologous genes in deep subseafloor sedimentary metagenomes.</title>
        <authorList>
            <person name="Kawai M."/>
            <person name="Futagami T."/>
            <person name="Toyoda A."/>
            <person name="Takaki Y."/>
            <person name="Nishi S."/>
            <person name="Hori S."/>
            <person name="Arai W."/>
            <person name="Tsubouchi T."/>
            <person name="Morono Y."/>
            <person name="Uchiyama I."/>
            <person name="Ito T."/>
            <person name="Fujiyama A."/>
            <person name="Inagaki F."/>
            <person name="Takami H."/>
        </authorList>
    </citation>
    <scope>NUCLEOTIDE SEQUENCE</scope>
    <source>
        <strain evidence="5">Expedition CK06-06</strain>
    </source>
</reference>
<dbReference type="GO" id="GO:0006400">
    <property type="term" value="P:tRNA modification"/>
    <property type="evidence" value="ECO:0007669"/>
    <property type="project" value="TreeGrafter"/>
</dbReference>
<accession>X1DR02</accession>
<dbReference type="GO" id="GO:0005524">
    <property type="term" value="F:ATP binding"/>
    <property type="evidence" value="ECO:0007669"/>
    <property type="project" value="UniProtKB-KW"/>
</dbReference>
<evidence type="ECO:0000256" key="3">
    <source>
        <dbReference type="ARBA" id="ARBA00022741"/>
    </source>
</evidence>
<evidence type="ECO:0000256" key="2">
    <source>
        <dbReference type="ARBA" id="ARBA00022679"/>
    </source>
</evidence>
<dbReference type="PANTHER" id="PTHR11088:SF60">
    <property type="entry name" value="TRNA DIMETHYLALLYLTRANSFERASE"/>
    <property type="match status" value="1"/>
</dbReference>
<sequence length="152" mass="17205">MNKLIVILGPTAVGKTDLAIKLAQKFDGEIVSADSRQVYKEMDIGTAKPEKSQISNLKSQKYLVKGIPHYLIDVVSPNEEFNVAIYKRLATKIIKDIQKRGKLPFLVGGTGLYIWAVVDNLKFPEVGPWKKLRKELKKKSVKELFDYARKLC</sequence>
<dbReference type="AlphaFoldDB" id="X1DR02"/>
<evidence type="ECO:0000256" key="1">
    <source>
        <dbReference type="ARBA" id="ARBA00005842"/>
    </source>
</evidence>
<protein>
    <recommendedName>
        <fullName evidence="6">tRNA dimethylallyltransferase</fullName>
    </recommendedName>
</protein>
<organism evidence="5">
    <name type="scientific">marine sediment metagenome</name>
    <dbReference type="NCBI Taxonomy" id="412755"/>
    <lineage>
        <taxon>unclassified sequences</taxon>
        <taxon>metagenomes</taxon>
        <taxon>ecological metagenomes</taxon>
    </lineage>
</organism>
<dbReference type="SUPFAM" id="SSF52540">
    <property type="entry name" value="P-loop containing nucleoside triphosphate hydrolases"/>
    <property type="match status" value="1"/>
</dbReference>
<dbReference type="Pfam" id="PF01715">
    <property type="entry name" value="IPPT"/>
    <property type="match status" value="1"/>
</dbReference>
<dbReference type="InterPro" id="IPR027417">
    <property type="entry name" value="P-loop_NTPase"/>
</dbReference>
<keyword evidence="3" id="KW-0547">Nucleotide-binding</keyword>
<comment type="similarity">
    <text evidence="1">Belongs to the IPP transferase family.</text>
</comment>
<dbReference type="EMBL" id="BARU01003313">
    <property type="protein sequence ID" value="GAH22592.1"/>
    <property type="molecule type" value="Genomic_DNA"/>
</dbReference>
<evidence type="ECO:0008006" key="6">
    <source>
        <dbReference type="Google" id="ProtNLM"/>
    </source>
</evidence>